<dbReference type="PANTHER" id="PTHR14604:SF3">
    <property type="entry name" value="SPERM-ASSOCIATED ANTIGEN 16 PROTEIN"/>
    <property type="match status" value="1"/>
</dbReference>
<dbReference type="Proteomes" id="UP000285060">
    <property type="component" value="Unassembled WGS sequence"/>
</dbReference>
<evidence type="ECO:0000313" key="1">
    <source>
        <dbReference type="EMBL" id="RHY32095.1"/>
    </source>
</evidence>
<name>A0A418B231_9STRA</name>
<comment type="caution">
    <text evidence="1">The sequence shown here is derived from an EMBL/GenBank/DDBJ whole genome shotgun (WGS) entry which is preliminary data.</text>
</comment>
<proteinExistence type="predicted"/>
<dbReference type="EMBL" id="QUSY01000162">
    <property type="protein sequence ID" value="RHY32095.1"/>
    <property type="molecule type" value="Genomic_DNA"/>
</dbReference>
<sequence>MVKPAAPTKQKSLADDDLLKLEKMELSDDEDDFQYTNVDVMDDDDDDDEADFQTVLRNLNKEKDVPAIEKAPSPVFKGQCASSTIPPRTINTQVRPSVVDDFIRNFLIKISMPRTLDVFNTEWYELMAKGKLKEEDIGVVPDIYLRNQSLDDQVMIFTRSRLRPLTTDACTGKGIAKTARRNEKDYRKGKGYVGDVDTVRILGSSCLTGTWDKFRHQRDVHKMHHQRVVQEKNSLMDKIKKLRKNIAAYEPLLSELRTKYEVAMKEKMLMRLERDRFMAKTEALV</sequence>
<keyword evidence="2" id="KW-1185">Reference proteome</keyword>
<accession>A0A418B231</accession>
<dbReference type="InterPro" id="IPR050995">
    <property type="entry name" value="WD-F-box_domain-protein"/>
</dbReference>
<dbReference type="PANTHER" id="PTHR14604">
    <property type="entry name" value="WD40 REPEAT PF20"/>
    <property type="match status" value="1"/>
</dbReference>
<reference evidence="1 2" key="1">
    <citation type="submission" date="2018-08" db="EMBL/GenBank/DDBJ databases">
        <title>Aphanomyces genome sequencing and annotation.</title>
        <authorList>
            <person name="Minardi D."/>
            <person name="Oidtmann B."/>
            <person name="Van Der Giezen M."/>
            <person name="Studholme D.J."/>
        </authorList>
    </citation>
    <scope>NUCLEOTIDE SEQUENCE [LARGE SCALE GENOMIC DNA]</scope>
    <source>
        <strain evidence="1 2">NJM0002</strain>
    </source>
</reference>
<gene>
    <name evidence="1" type="ORF">DYB32_002862</name>
</gene>
<dbReference type="AlphaFoldDB" id="A0A418B231"/>
<evidence type="ECO:0000313" key="2">
    <source>
        <dbReference type="Proteomes" id="UP000285060"/>
    </source>
</evidence>
<dbReference type="VEuPathDB" id="FungiDB:H310_11232"/>
<organism evidence="1 2">
    <name type="scientific">Aphanomyces invadans</name>
    <dbReference type="NCBI Taxonomy" id="157072"/>
    <lineage>
        <taxon>Eukaryota</taxon>
        <taxon>Sar</taxon>
        <taxon>Stramenopiles</taxon>
        <taxon>Oomycota</taxon>
        <taxon>Saprolegniomycetes</taxon>
        <taxon>Saprolegniales</taxon>
        <taxon>Verrucalvaceae</taxon>
        <taxon>Aphanomyces</taxon>
    </lineage>
</organism>
<protein>
    <submittedName>
        <fullName evidence="1">Uncharacterized protein</fullName>
    </submittedName>
</protein>